<keyword evidence="2" id="KW-1185">Reference proteome</keyword>
<gene>
    <name evidence="1" type="ORF">B9O19_02245</name>
</gene>
<dbReference type="EMBL" id="CP020991">
    <property type="protein sequence ID" value="AUO20385.1"/>
    <property type="molecule type" value="Genomic_DNA"/>
</dbReference>
<name>A0A2K9P536_9FIRM</name>
<organism evidence="1 2">
    <name type="scientific">Monoglobus pectinilyticus</name>
    <dbReference type="NCBI Taxonomy" id="1981510"/>
    <lineage>
        <taxon>Bacteria</taxon>
        <taxon>Bacillati</taxon>
        <taxon>Bacillota</taxon>
        <taxon>Clostridia</taxon>
        <taxon>Monoglobales</taxon>
        <taxon>Monoglobaceae</taxon>
        <taxon>Monoglobus</taxon>
    </lineage>
</organism>
<evidence type="ECO:0000313" key="2">
    <source>
        <dbReference type="Proteomes" id="UP000235589"/>
    </source>
</evidence>
<reference evidence="1 2" key="1">
    <citation type="submission" date="2017-04" db="EMBL/GenBank/DDBJ databases">
        <title>Monoglobus pectinilyticus 14 draft genome.</title>
        <authorList>
            <person name="Kim C."/>
            <person name="Rosendale D.I."/>
            <person name="Kelly W.J."/>
            <person name="Tannock G.W."/>
            <person name="Patchett M.L."/>
            <person name="Jordens J.Z."/>
        </authorList>
    </citation>
    <scope>NUCLEOTIDE SEQUENCE [LARGE SCALE GENOMIC DNA]</scope>
    <source>
        <strain evidence="1 2">14</strain>
    </source>
</reference>
<evidence type="ECO:0000313" key="1">
    <source>
        <dbReference type="EMBL" id="AUO20385.1"/>
    </source>
</evidence>
<dbReference type="AlphaFoldDB" id="A0A2K9P536"/>
<dbReference type="Proteomes" id="UP000235589">
    <property type="component" value="Chromosome"/>
</dbReference>
<sequence>MVLGKFTQEGPYWNLGNMIYGDQQFEEGEVKIPDYHAIVQSANLYVYCANDSVNGVDPTGMVAGERFSSADYAAEDWSWNYFAIVDYTLYEQMSIIYEVSNGSDKYYTYGYASYNQRDASPHFVYYEDVLANGVEIPDGYSATPIAFVHAQANISYPSNYDYSLVRDNNLKAFYTVTYAGDNKYNLDKDYLSGDDFDYYRVGTNTYNYLSSQRKWELYNKFHDKWEWHIANYCDLACELKVWPRTRGEDW</sequence>
<proteinExistence type="predicted"/>
<protein>
    <submittedName>
        <fullName evidence="1">Uncharacterized protein</fullName>
    </submittedName>
</protein>
<dbReference type="KEGG" id="mpec:B9O19_02245"/>
<accession>A0A2K9P536</accession>